<dbReference type="PANTHER" id="PTHR47893">
    <property type="entry name" value="REGULATORY PROTEIN PCHR"/>
    <property type="match status" value="1"/>
</dbReference>
<feature type="domain" description="HTH araC/xylS-type" evidence="3">
    <location>
        <begin position="213"/>
        <end position="311"/>
    </location>
</feature>
<dbReference type="RefSeq" id="WP_249298534.1">
    <property type="nucleotide sequence ID" value="NZ_JACRSX010000024.1"/>
</dbReference>
<sequence>MKKDNLAFNEDIQMFLQGKKEQIEIYQEMPDGYMALTYYSILPGIYLAFNDIHTTTVPVSGGLSFEHLLIVNFCLEGRCEFHLSEDNYSYIDKNHMSVSTQMVQDSFYYPSGFYQGWEIYAMPDTFTEETRQILKRFAIDFEQLSDFYEKAVSCITSEPFLTLWKLLEQNRQIYSVGNIRLLCLQILLHLADHRLLMQSSQPFLTRTQAALAKKAQEILLTDLSRHISAARIAASLSVSETSLKNYFRSVYGMNLSTYLNHKRMELAAKLLSESDQNISDIARACGYVNQGRFAKVFKDFYHMKPLDYRRNKHLP</sequence>
<dbReference type="Pfam" id="PF12833">
    <property type="entry name" value="HTH_18"/>
    <property type="match status" value="1"/>
</dbReference>
<comment type="caution">
    <text evidence="4">The sequence shown here is derived from an EMBL/GenBank/DDBJ whole genome shotgun (WGS) entry which is preliminary data.</text>
</comment>
<dbReference type="InterPro" id="IPR009057">
    <property type="entry name" value="Homeodomain-like_sf"/>
</dbReference>
<dbReference type="InterPro" id="IPR018060">
    <property type="entry name" value="HTH_AraC"/>
</dbReference>
<reference evidence="4 5" key="1">
    <citation type="submission" date="2020-08" db="EMBL/GenBank/DDBJ databases">
        <title>Genome public.</title>
        <authorList>
            <person name="Liu C."/>
            <person name="Sun Q."/>
        </authorList>
    </citation>
    <scope>NUCLEOTIDE SEQUENCE [LARGE SCALE GENOMIC DNA]</scope>
    <source>
        <strain evidence="4 5">NSJ-37</strain>
    </source>
</reference>
<dbReference type="PANTHER" id="PTHR47893:SF1">
    <property type="entry name" value="REGULATORY PROTEIN PCHR"/>
    <property type="match status" value="1"/>
</dbReference>
<dbReference type="SUPFAM" id="SSF46689">
    <property type="entry name" value="Homeodomain-like"/>
    <property type="match status" value="1"/>
</dbReference>
<dbReference type="Gene3D" id="1.10.10.60">
    <property type="entry name" value="Homeodomain-like"/>
    <property type="match status" value="1"/>
</dbReference>
<dbReference type="Proteomes" id="UP000606193">
    <property type="component" value="Unassembled WGS sequence"/>
</dbReference>
<dbReference type="SMART" id="SM00342">
    <property type="entry name" value="HTH_ARAC"/>
    <property type="match status" value="1"/>
</dbReference>
<gene>
    <name evidence="4" type="ORF">H8704_12855</name>
</gene>
<evidence type="ECO:0000256" key="2">
    <source>
        <dbReference type="ARBA" id="ARBA00023163"/>
    </source>
</evidence>
<organism evidence="4 5">
    <name type="scientific">Jutongia huaianensis</name>
    <dbReference type="NCBI Taxonomy" id="2763668"/>
    <lineage>
        <taxon>Bacteria</taxon>
        <taxon>Bacillati</taxon>
        <taxon>Bacillota</taxon>
        <taxon>Clostridia</taxon>
        <taxon>Lachnospirales</taxon>
        <taxon>Lachnospiraceae</taxon>
        <taxon>Jutongia</taxon>
    </lineage>
</organism>
<dbReference type="EMBL" id="JACRSX010000024">
    <property type="protein sequence ID" value="MBC8563501.1"/>
    <property type="molecule type" value="Genomic_DNA"/>
</dbReference>
<keyword evidence="2" id="KW-0804">Transcription</keyword>
<evidence type="ECO:0000256" key="1">
    <source>
        <dbReference type="ARBA" id="ARBA00023015"/>
    </source>
</evidence>
<keyword evidence="1" id="KW-0805">Transcription regulation</keyword>
<dbReference type="PROSITE" id="PS01124">
    <property type="entry name" value="HTH_ARAC_FAMILY_2"/>
    <property type="match status" value="1"/>
</dbReference>
<proteinExistence type="predicted"/>
<accession>A0ABR7N4E4</accession>
<evidence type="ECO:0000313" key="4">
    <source>
        <dbReference type="EMBL" id="MBC8563501.1"/>
    </source>
</evidence>
<protein>
    <submittedName>
        <fullName evidence="4">Helix-turn-helix transcriptional regulator</fullName>
    </submittedName>
</protein>
<dbReference type="InterPro" id="IPR053142">
    <property type="entry name" value="PchR_regulatory_protein"/>
</dbReference>
<evidence type="ECO:0000259" key="3">
    <source>
        <dbReference type="PROSITE" id="PS01124"/>
    </source>
</evidence>
<evidence type="ECO:0000313" key="5">
    <source>
        <dbReference type="Proteomes" id="UP000606193"/>
    </source>
</evidence>
<keyword evidence="5" id="KW-1185">Reference proteome</keyword>
<name>A0ABR7N4E4_9FIRM</name>